<feature type="domain" description="Signal transduction histidine kinase subgroup 3 dimerisation and phosphoacceptor" evidence="11">
    <location>
        <begin position="171"/>
        <end position="235"/>
    </location>
</feature>
<proteinExistence type="predicted"/>
<dbReference type="GO" id="GO:0046983">
    <property type="term" value="F:protein dimerization activity"/>
    <property type="evidence" value="ECO:0007669"/>
    <property type="project" value="InterPro"/>
</dbReference>
<keyword evidence="10" id="KW-0472">Membrane</keyword>
<dbReference type="EMBL" id="BJNT01000004">
    <property type="protein sequence ID" value="GEC85081.1"/>
    <property type="molecule type" value="Genomic_DNA"/>
</dbReference>
<evidence type="ECO:0000313" key="13">
    <source>
        <dbReference type="Proteomes" id="UP000319986"/>
    </source>
</evidence>
<evidence type="ECO:0000256" key="5">
    <source>
        <dbReference type="ARBA" id="ARBA00022741"/>
    </source>
</evidence>
<dbReference type="InterPro" id="IPR050482">
    <property type="entry name" value="Sensor_HK_TwoCompSys"/>
</dbReference>
<dbReference type="Gene3D" id="1.20.5.1930">
    <property type="match status" value="1"/>
</dbReference>
<evidence type="ECO:0000256" key="4">
    <source>
        <dbReference type="ARBA" id="ARBA00022679"/>
    </source>
</evidence>
<comment type="caution">
    <text evidence="12">The sequence shown here is derived from an EMBL/GenBank/DDBJ whole genome shotgun (WGS) entry which is preliminary data.</text>
</comment>
<reference evidence="12 13" key="1">
    <citation type="submission" date="2019-06" db="EMBL/GenBank/DDBJ databases">
        <title>Whole genome shotgun sequence of Corynebacterium variabile NBRC 15286.</title>
        <authorList>
            <person name="Hosoyama A."/>
            <person name="Uohara A."/>
            <person name="Ohji S."/>
            <person name="Ichikawa N."/>
        </authorList>
    </citation>
    <scope>NUCLEOTIDE SEQUENCE [LARGE SCALE GENOMIC DNA]</scope>
    <source>
        <strain evidence="12 13">NBRC 15286</strain>
    </source>
</reference>
<evidence type="ECO:0000256" key="9">
    <source>
        <dbReference type="SAM" id="Coils"/>
    </source>
</evidence>
<keyword evidence="6 12" id="KW-0418">Kinase</keyword>
<evidence type="ECO:0000259" key="11">
    <source>
        <dbReference type="Pfam" id="PF07730"/>
    </source>
</evidence>
<dbReference type="Proteomes" id="UP000319986">
    <property type="component" value="Unassembled WGS sequence"/>
</dbReference>
<evidence type="ECO:0000256" key="1">
    <source>
        <dbReference type="ARBA" id="ARBA00000085"/>
    </source>
</evidence>
<dbReference type="PANTHER" id="PTHR24421">
    <property type="entry name" value="NITRATE/NITRITE SENSOR PROTEIN NARX-RELATED"/>
    <property type="match status" value="1"/>
</dbReference>
<evidence type="ECO:0000256" key="2">
    <source>
        <dbReference type="ARBA" id="ARBA00012438"/>
    </source>
</evidence>
<keyword evidence="10" id="KW-1133">Transmembrane helix</keyword>
<keyword evidence="5" id="KW-0547">Nucleotide-binding</keyword>
<evidence type="ECO:0000256" key="10">
    <source>
        <dbReference type="SAM" id="Phobius"/>
    </source>
</evidence>
<dbReference type="Gene3D" id="3.30.565.10">
    <property type="entry name" value="Histidine kinase-like ATPase, C-terminal domain"/>
    <property type="match status" value="1"/>
</dbReference>
<comment type="catalytic activity">
    <reaction evidence="1">
        <text>ATP + protein L-histidine = ADP + protein N-phospho-L-histidine.</text>
        <dbReference type="EC" id="2.7.13.3"/>
    </reaction>
</comment>
<evidence type="ECO:0000313" key="12">
    <source>
        <dbReference type="EMBL" id="GEC85081.1"/>
    </source>
</evidence>
<protein>
    <recommendedName>
        <fullName evidence="2">histidine kinase</fullName>
        <ecNumber evidence="2">2.7.13.3</ecNumber>
    </recommendedName>
</protein>
<dbReference type="Pfam" id="PF07730">
    <property type="entry name" value="HisKA_3"/>
    <property type="match status" value="1"/>
</dbReference>
<evidence type="ECO:0000256" key="6">
    <source>
        <dbReference type="ARBA" id="ARBA00022777"/>
    </source>
</evidence>
<accession>A0A4Y4BW65</accession>
<keyword evidence="3" id="KW-0597">Phosphoprotein</keyword>
<feature type="transmembrane region" description="Helical" evidence="10">
    <location>
        <begin position="57"/>
        <end position="81"/>
    </location>
</feature>
<dbReference type="InterPro" id="IPR036890">
    <property type="entry name" value="HATPase_C_sf"/>
</dbReference>
<name>A0A4Y4BW65_9CORY</name>
<sequence>MGRDIAAVVLAVLMVTVWFLDPDPLPRYAGTWFTVVSVILGAASVIALRWRRSRATAVAVTLILLSTVFGVTAGPSLIALFTVAGYRPLRTTVTVTGLALATVPVQLVLGSPLRGDAVLPGMVLLCCLVLLSVTWALVLRSRRELVASLQERARHLLRERDHAAEQARRDEREMIADQLHDSLAHHLTLISMSAGSLSYCADDIPDDLASVAGTVQRQSTEALSELRDALRDLRQLRGAQETTDAGFTGDLGRSLELLVREVRDAGQDVALCSRIFPGLNTRLSEVVFRAVRELLTNARRHAPGVPVTLDVTASTEGGVVVTCTNQSTGTSSGDPTGTGLIGISERVRLYGGRLRTITTDGIFTARIEAPWTP</sequence>
<keyword evidence="9" id="KW-0175">Coiled coil</keyword>
<dbReference type="GO" id="GO:0000155">
    <property type="term" value="F:phosphorelay sensor kinase activity"/>
    <property type="evidence" value="ECO:0007669"/>
    <property type="project" value="InterPro"/>
</dbReference>
<keyword evidence="10" id="KW-0812">Transmembrane</keyword>
<feature type="coiled-coil region" evidence="9">
    <location>
        <begin position="146"/>
        <end position="173"/>
    </location>
</feature>
<organism evidence="12 13">
    <name type="scientific">Corynebacterium variabile</name>
    <dbReference type="NCBI Taxonomy" id="1727"/>
    <lineage>
        <taxon>Bacteria</taxon>
        <taxon>Bacillati</taxon>
        <taxon>Actinomycetota</taxon>
        <taxon>Actinomycetes</taxon>
        <taxon>Mycobacteriales</taxon>
        <taxon>Corynebacteriaceae</taxon>
        <taxon>Corynebacterium</taxon>
    </lineage>
</organism>
<dbReference type="GO" id="GO:0016020">
    <property type="term" value="C:membrane"/>
    <property type="evidence" value="ECO:0007669"/>
    <property type="project" value="InterPro"/>
</dbReference>
<dbReference type="GO" id="GO:0005524">
    <property type="term" value="F:ATP binding"/>
    <property type="evidence" value="ECO:0007669"/>
    <property type="project" value="UniProtKB-KW"/>
</dbReference>
<evidence type="ECO:0000256" key="3">
    <source>
        <dbReference type="ARBA" id="ARBA00022553"/>
    </source>
</evidence>
<dbReference type="SUPFAM" id="SSF55874">
    <property type="entry name" value="ATPase domain of HSP90 chaperone/DNA topoisomerase II/histidine kinase"/>
    <property type="match status" value="1"/>
</dbReference>
<dbReference type="CDD" id="cd16917">
    <property type="entry name" value="HATPase_UhpB-NarQ-NarX-like"/>
    <property type="match status" value="1"/>
</dbReference>
<dbReference type="GeneID" id="82886558"/>
<dbReference type="RefSeq" id="WP_141328211.1">
    <property type="nucleotide sequence ID" value="NZ_BJNT01000004.1"/>
</dbReference>
<feature type="transmembrane region" description="Helical" evidence="10">
    <location>
        <begin position="117"/>
        <end position="139"/>
    </location>
</feature>
<keyword evidence="7" id="KW-0067">ATP-binding</keyword>
<dbReference type="AlphaFoldDB" id="A0A4Y4BW65"/>
<keyword evidence="8" id="KW-0902">Two-component regulatory system</keyword>
<gene>
    <name evidence="12" type="ORF">CVA01_03950</name>
</gene>
<dbReference type="InterPro" id="IPR011712">
    <property type="entry name" value="Sig_transdc_His_kin_sub3_dim/P"/>
</dbReference>
<dbReference type="EC" id="2.7.13.3" evidence="2"/>
<evidence type="ECO:0000256" key="8">
    <source>
        <dbReference type="ARBA" id="ARBA00023012"/>
    </source>
</evidence>
<evidence type="ECO:0000256" key="7">
    <source>
        <dbReference type="ARBA" id="ARBA00022840"/>
    </source>
</evidence>
<feature type="transmembrane region" description="Helical" evidence="10">
    <location>
        <begin position="29"/>
        <end position="50"/>
    </location>
</feature>
<keyword evidence="4" id="KW-0808">Transferase</keyword>
<dbReference type="PANTHER" id="PTHR24421:SF10">
    <property type="entry name" value="NITRATE_NITRITE SENSOR PROTEIN NARQ"/>
    <property type="match status" value="1"/>
</dbReference>